<feature type="transmembrane region" description="Helical" evidence="5">
    <location>
        <begin position="149"/>
        <end position="172"/>
    </location>
</feature>
<feature type="transmembrane region" description="Helical" evidence="5">
    <location>
        <begin position="383"/>
        <end position="403"/>
    </location>
</feature>
<dbReference type="Pfam" id="PF07690">
    <property type="entry name" value="MFS_1"/>
    <property type="match status" value="1"/>
</dbReference>
<keyword evidence="4 5" id="KW-0472">Membrane</keyword>
<dbReference type="Gene3D" id="1.20.1250.20">
    <property type="entry name" value="MFS general substrate transporter like domains"/>
    <property type="match status" value="1"/>
</dbReference>
<dbReference type="PANTHER" id="PTHR23508:SF10">
    <property type="entry name" value="CARBOXYLIC ACID TRANSPORTER PROTEIN HOMOLOG"/>
    <property type="match status" value="1"/>
</dbReference>
<name>A0A1N6QWU3_9RHOO</name>
<gene>
    <name evidence="7" type="ORF">SAMN05421829_1036</name>
</gene>
<feature type="transmembrane region" description="Helical" evidence="5">
    <location>
        <begin position="178"/>
        <end position="199"/>
    </location>
</feature>
<dbReference type="EMBL" id="FTMD01000003">
    <property type="protein sequence ID" value="SIQ21094.1"/>
    <property type="molecule type" value="Genomic_DNA"/>
</dbReference>
<feature type="transmembrane region" description="Helical" evidence="5">
    <location>
        <begin position="21"/>
        <end position="46"/>
    </location>
</feature>
<proteinExistence type="predicted"/>
<dbReference type="STRING" id="34027.SAMN05421829_1036"/>
<dbReference type="InterPro" id="IPR005829">
    <property type="entry name" value="Sugar_transporter_CS"/>
</dbReference>
<evidence type="ECO:0000256" key="3">
    <source>
        <dbReference type="ARBA" id="ARBA00022989"/>
    </source>
</evidence>
<feature type="transmembrane region" description="Helical" evidence="5">
    <location>
        <begin position="116"/>
        <end position="137"/>
    </location>
</feature>
<dbReference type="PANTHER" id="PTHR23508">
    <property type="entry name" value="CARBOXYLIC ACID TRANSPORTER PROTEIN HOMOLOG"/>
    <property type="match status" value="1"/>
</dbReference>
<reference evidence="8" key="1">
    <citation type="submission" date="2017-01" db="EMBL/GenBank/DDBJ databases">
        <authorList>
            <person name="Varghese N."/>
            <person name="Submissions S."/>
        </authorList>
    </citation>
    <scope>NUCLEOTIDE SEQUENCE [LARGE SCALE GENOMIC DNA]</scope>
    <source>
        <strain evidence="8">ATCC 51758</strain>
    </source>
</reference>
<organism evidence="7 8">
    <name type="scientific">Aromatoleum tolulyticum</name>
    <dbReference type="NCBI Taxonomy" id="34027"/>
    <lineage>
        <taxon>Bacteria</taxon>
        <taxon>Pseudomonadati</taxon>
        <taxon>Pseudomonadota</taxon>
        <taxon>Betaproteobacteria</taxon>
        <taxon>Rhodocyclales</taxon>
        <taxon>Rhodocyclaceae</taxon>
        <taxon>Aromatoleum</taxon>
    </lineage>
</organism>
<keyword evidence="2 5" id="KW-0812">Transmembrane</keyword>
<evidence type="ECO:0000313" key="8">
    <source>
        <dbReference type="Proteomes" id="UP000186819"/>
    </source>
</evidence>
<comment type="subcellular location">
    <subcellularLocation>
        <location evidence="1">Membrane</location>
        <topology evidence="1">Multi-pass membrane protein</topology>
    </subcellularLocation>
</comment>
<dbReference type="PROSITE" id="PS50850">
    <property type="entry name" value="MFS"/>
    <property type="match status" value="1"/>
</dbReference>
<dbReference type="RefSeq" id="WP_076601028.1">
    <property type="nucleotide sequence ID" value="NZ_FTMD01000003.1"/>
</dbReference>
<feature type="transmembrane region" description="Helical" evidence="5">
    <location>
        <begin position="415"/>
        <end position="436"/>
    </location>
</feature>
<keyword evidence="3 5" id="KW-1133">Transmembrane helix</keyword>
<keyword evidence="8" id="KW-1185">Reference proteome</keyword>
<evidence type="ECO:0000256" key="4">
    <source>
        <dbReference type="ARBA" id="ARBA00023136"/>
    </source>
</evidence>
<dbReference type="OrthoDB" id="7066727at2"/>
<evidence type="ECO:0000313" key="7">
    <source>
        <dbReference type="EMBL" id="SIQ21094.1"/>
    </source>
</evidence>
<dbReference type="GO" id="GO:0005886">
    <property type="term" value="C:plasma membrane"/>
    <property type="evidence" value="ECO:0007669"/>
    <property type="project" value="TreeGrafter"/>
</dbReference>
<dbReference type="InterPro" id="IPR036259">
    <property type="entry name" value="MFS_trans_sf"/>
</dbReference>
<evidence type="ECO:0000256" key="1">
    <source>
        <dbReference type="ARBA" id="ARBA00004141"/>
    </source>
</evidence>
<evidence type="ECO:0000256" key="5">
    <source>
        <dbReference type="SAM" id="Phobius"/>
    </source>
</evidence>
<dbReference type="InterPro" id="IPR011701">
    <property type="entry name" value="MFS"/>
</dbReference>
<feature type="transmembrane region" description="Helical" evidence="5">
    <location>
        <begin position="297"/>
        <end position="316"/>
    </location>
</feature>
<dbReference type="InterPro" id="IPR020846">
    <property type="entry name" value="MFS_dom"/>
</dbReference>
<evidence type="ECO:0000256" key="2">
    <source>
        <dbReference type="ARBA" id="ARBA00022692"/>
    </source>
</evidence>
<dbReference type="AlphaFoldDB" id="A0A1N6QWU3"/>
<dbReference type="PROSITE" id="PS00217">
    <property type="entry name" value="SUGAR_TRANSPORT_2"/>
    <property type="match status" value="1"/>
</dbReference>
<dbReference type="GO" id="GO:0046943">
    <property type="term" value="F:carboxylic acid transmembrane transporter activity"/>
    <property type="evidence" value="ECO:0007669"/>
    <property type="project" value="TreeGrafter"/>
</dbReference>
<feature type="transmembrane region" description="Helical" evidence="5">
    <location>
        <begin position="90"/>
        <end position="110"/>
    </location>
</feature>
<feature type="domain" description="Major facilitator superfamily (MFS) profile" evidence="6">
    <location>
        <begin position="25"/>
        <end position="441"/>
    </location>
</feature>
<dbReference type="SUPFAM" id="SSF103473">
    <property type="entry name" value="MFS general substrate transporter"/>
    <property type="match status" value="1"/>
</dbReference>
<feature type="transmembrane region" description="Helical" evidence="5">
    <location>
        <begin position="262"/>
        <end position="285"/>
    </location>
</feature>
<feature type="transmembrane region" description="Helical" evidence="5">
    <location>
        <begin position="61"/>
        <end position="78"/>
    </location>
</feature>
<sequence>MSSKDAVDVQSFIDHQAFSGFQWLIFVLCFLIVLLDGFDTAAIGYIAPSLIQEWGVTKPDLAPVLSAALFGLAGGALLSGPLADRLGRRLVLNVAVLVFAVASLVSAFAADLQSLTVLRFLTGLGLGAAMPNAVTLISEYSPTKRRALITTAMFSGFPLGAALGGFLAAWMIPQFGWRSVLVLGGIAPIVLVAVMLIWLPESVRYMVAKGMSAERIRAVLGRISAAAAGARSFCLTETVAVANGKSGLGVVLSRSRVVGSVMLWLAYFMGLVIFYALINWMPILFKEAGLDPKTATLISALFPLGGCAAVFVGWLMDRFNGNRIVAIAYALTAVSVYSIGQVVGNVGALVVVVFLAGTMMNAAQVSMPALAATFYPTQGRATGVAWMLGIGRFGGIAGSFLVAELARRKLGFSEVFMVVAIPGLLATTALILKQFFHPETAPEQGEAPAEGAPYLKEQVQGAH</sequence>
<dbReference type="Proteomes" id="UP000186819">
    <property type="component" value="Unassembled WGS sequence"/>
</dbReference>
<dbReference type="CDD" id="cd17365">
    <property type="entry name" value="MFS_PcaK_like"/>
    <property type="match status" value="1"/>
</dbReference>
<feature type="transmembrane region" description="Helical" evidence="5">
    <location>
        <begin position="346"/>
        <end position="363"/>
    </location>
</feature>
<accession>A0A1N6QWU3</accession>
<dbReference type="PROSITE" id="PS00216">
    <property type="entry name" value="SUGAR_TRANSPORT_1"/>
    <property type="match status" value="1"/>
</dbReference>
<protein>
    <submittedName>
        <fullName evidence="7">MFS transporter, AAHS family, 4-hydroxybenzoate transporter</fullName>
    </submittedName>
</protein>
<evidence type="ECO:0000259" key="6">
    <source>
        <dbReference type="PROSITE" id="PS50850"/>
    </source>
</evidence>